<dbReference type="PANTHER" id="PTHR43806">
    <property type="entry name" value="PEPTIDASE S8"/>
    <property type="match status" value="1"/>
</dbReference>
<dbReference type="AlphaFoldDB" id="L8WIU3"/>
<protein>
    <submittedName>
        <fullName evidence="10">Serine protease</fullName>
    </submittedName>
</protein>
<accession>L8WIU3</accession>
<comment type="caution">
    <text evidence="10">The sequence shown here is derived from an EMBL/GenBank/DDBJ whole genome shotgun (WGS) entry which is preliminary data.</text>
</comment>
<feature type="domain" description="Peptidase S8/S53" evidence="8">
    <location>
        <begin position="139"/>
        <end position="385"/>
    </location>
</feature>
<comment type="similarity">
    <text evidence="1 5">Belongs to the peptidase S8 family.</text>
</comment>
<dbReference type="CDD" id="cd04077">
    <property type="entry name" value="Peptidases_S8_PCSK9_ProteinaseK_like"/>
    <property type="match status" value="1"/>
</dbReference>
<dbReference type="Pfam" id="PF05922">
    <property type="entry name" value="Inhibitor_I9"/>
    <property type="match status" value="1"/>
</dbReference>
<organism evidence="10 11">
    <name type="scientific">Thanatephorus cucumeris (strain AG1-IA)</name>
    <name type="common">Rice sheath blight fungus</name>
    <name type="synonym">Rhizoctonia solani</name>
    <dbReference type="NCBI Taxonomy" id="983506"/>
    <lineage>
        <taxon>Eukaryota</taxon>
        <taxon>Fungi</taxon>
        <taxon>Dikarya</taxon>
        <taxon>Basidiomycota</taxon>
        <taxon>Agaricomycotina</taxon>
        <taxon>Agaricomycetes</taxon>
        <taxon>Cantharellales</taxon>
        <taxon>Ceratobasidiaceae</taxon>
        <taxon>Rhizoctonia</taxon>
        <taxon>Rhizoctonia solani AG-1</taxon>
    </lineage>
</organism>
<dbReference type="InterPro" id="IPR000209">
    <property type="entry name" value="Peptidase_S8/S53_dom"/>
</dbReference>
<evidence type="ECO:0000256" key="3">
    <source>
        <dbReference type="ARBA" id="ARBA00022801"/>
    </source>
</evidence>
<dbReference type="GO" id="GO:0004252">
    <property type="term" value="F:serine-type endopeptidase activity"/>
    <property type="evidence" value="ECO:0007669"/>
    <property type="project" value="InterPro"/>
</dbReference>
<dbReference type="STRING" id="983506.L8WIU3"/>
<dbReference type="SUPFAM" id="SSF54897">
    <property type="entry name" value="Protease propeptides/inhibitors"/>
    <property type="match status" value="1"/>
</dbReference>
<keyword evidence="3" id="KW-0378">Hydrolase</keyword>
<dbReference type="InterPro" id="IPR015500">
    <property type="entry name" value="Peptidase_S8_subtilisin-rel"/>
</dbReference>
<dbReference type="HOGENOM" id="CLU_011263_1_1_1"/>
<dbReference type="OMA" id="GYNAINT"/>
<feature type="chain" id="PRO_5003997023" evidence="7">
    <location>
        <begin position="18"/>
        <end position="404"/>
    </location>
</feature>
<dbReference type="Pfam" id="PF00082">
    <property type="entry name" value="Peptidase_S8"/>
    <property type="match status" value="1"/>
</dbReference>
<name>L8WIU3_THACA</name>
<proteinExistence type="inferred from homology"/>
<evidence type="ECO:0000256" key="7">
    <source>
        <dbReference type="SAM" id="SignalP"/>
    </source>
</evidence>
<dbReference type="Gene3D" id="3.30.70.80">
    <property type="entry name" value="Peptidase S8 propeptide/proteinase inhibitor I9"/>
    <property type="match status" value="1"/>
</dbReference>
<evidence type="ECO:0000259" key="9">
    <source>
        <dbReference type="Pfam" id="PF05922"/>
    </source>
</evidence>
<keyword evidence="7" id="KW-0732">Signal</keyword>
<dbReference type="InterPro" id="IPR050131">
    <property type="entry name" value="Peptidase_S8_subtilisin-like"/>
</dbReference>
<evidence type="ECO:0000256" key="2">
    <source>
        <dbReference type="ARBA" id="ARBA00022670"/>
    </source>
</evidence>
<dbReference type="Proteomes" id="UP000011668">
    <property type="component" value="Unassembled WGS sequence"/>
</dbReference>
<evidence type="ECO:0000259" key="8">
    <source>
        <dbReference type="Pfam" id="PF00082"/>
    </source>
</evidence>
<dbReference type="InterPro" id="IPR034193">
    <property type="entry name" value="PCSK9_ProteinaseK-like"/>
</dbReference>
<evidence type="ECO:0000256" key="6">
    <source>
        <dbReference type="SAM" id="MobiDB-lite"/>
    </source>
</evidence>
<dbReference type="PRINTS" id="PR00723">
    <property type="entry name" value="SUBTILISIN"/>
</dbReference>
<feature type="region of interest" description="Disordered" evidence="6">
    <location>
        <begin position="380"/>
        <end position="404"/>
    </location>
</feature>
<sequence>MKSFTLIAVALASQALAAPTLIPLTKLAGPAKGDSYVIKLKDGVSKDSHIAQLLEFIGNQDSEVVYKRHGQYENVFNGYAGVLKGPILDYIRSSSEVEYIQTDTIYKIDWEQGDEEFASEGHDEDQTSELAKRAANGEGVDIYGLDTGILTSHESFGGRASWGATFGGFEDKDGNGHDLVGVDTAGTAAGSGFGLATAAKVIAVKVCSDEGQCATSDIVAGINFVVSQATSSGRPSIATMSLGGPVDPAIDSAVKAGISRGIHFTVAAGNENQNAGNSSPAHVPEANTIAAVDSSNRKASFSNFAVVDVWALGVNVRSAWIGNNTAVNTISGTSMATPQVAGILAVVLGRDGQMSPAELSSALVSNAEAVVIGAPSNTTANRNITSEGPEQLPHSFGLLRRHNP</sequence>
<dbReference type="GO" id="GO:0005615">
    <property type="term" value="C:extracellular space"/>
    <property type="evidence" value="ECO:0007669"/>
    <property type="project" value="TreeGrafter"/>
</dbReference>
<dbReference type="PROSITE" id="PS00138">
    <property type="entry name" value="SUBTILASE_SER"/>
    <property type="match status" value="1"/>
</dbReference>
<dbReference type="Gene3D" id="3.40.50.200">
    <property type="entry name" value="Peptidase S8/S53 domain"/>
    <property type="match status" value="1"/>
</dbReference>
<dbReference type="EMBL" id="AFRT01003149">
    <property type="protein sequence ID" value="ELU36667.1"/>
    <property type="molecule type" value="Genomic_DNA"/>
</dbReference>
<dbReference type="InterPro" id="IPR010259">
    <property type="entry name" value="S8pro/Inhibitor_I9"/>
</dbReference>
<feature type="signal peptide" evidence="7">
    <location>
        <begin position="1"/>
        <end position="17"/>
    </location>
</feature>
<dbReference type="SUPFAM" id="SSF52743">
    <property type="entry name" value="Subtilisin-like"/>
    <property type="match status" value="1"/>
</dbReference>
<evidence type="ECO:0000313" key="10">
    <source>
        <dbReference type="EMBL" id="ELU36667.1"/>
    </source>
</evidence>
<dbReference type="InterPro" id="IPR037045">
    <property type="entry name" value="S8pro/Inhibitor_I9_sf"/>
</dbReference>
<dbReference type="OrthoDB" id="19448at2759"/>
<reference evidence="10 11" key="1">
    <citation type="journal article" date="2013" name="Nat. Commun.">
        <title>The evolution and pathogenic mechanisms of the rice sheath blight pathogen.</title>
        <authorList>
            <person name="Zheng A."/>
            <person name="Lin R."/>
            <person name="Xu L."/>
            <person name="Qin P."/>
            <person name="Tang C."/>
            <person name="Ai P."/>
            <person name="Zhang D."/>
            <person name="Liu Y."/>
            <person name="Sun Z."/>
            <person name="Feng H."/>
            <person name="Wang Y."/>
            <person name="Chen Y."/>
            <person name="Liang X."/>
            <person name="Fu R."/>
            <person name="Li Q."/>
            <person name="Zhang J."/>
            <person name="Yu X."/>
            <person name="Xie Z."/>
            <person name="Ding L."/>
            <person name="Guan P."/>
            <person name="Tang J."/>
            <person name="Liang Y."/>
            <person name="Wang S."/>
            <person name="Deng Q."/>
            <person name="Li S."/>
            <person name="Zhu J."/>
            <person name="Wang L."/>
            <person name="Liu H."/>
            <person name="Li P."/>
        </authorList>
    </citation>
    <scope>NUCLEOTIDE SEQUENCE [LARGE SCALE GENOMIC DNA]</scope>
    <source>
        <strain evidence="11">AG-1 IA</strain>
    </source>
</reference>
<evidence type="ECO:0000313" key="11">
    <source>
        <dbReference type="Proteomes" id="UP000011668"/>
    </source>
</evidence>
<evidence type="ECO:0000256" key="4">
    <source>
        <dbReference type="ARBA" id="ARBA00022825"/>
    </source>
</evidence>
<evidence type="ECO:0000256" key="5">
    <source>
        <dbReference type="PROSITE-ProRule" id="PRU01240"/>
    </source>
</evidence>
<dbReference type="GO" id="GO:0006508">
    <property type="term" value="P:proteolysis"/>
    <property type="evidence" value="ECO:0007669"/>
    <property type="project" value="UniProtKB-KW"/>
</dbReference>
<gene>
    <name evidence="10" type="ORF">AG1IA_09305</name>
</gene>
<comment type="caution">
    <text evidence="5">Lacks conserved residue(s) required for the propagation of feature annotation.</text>
</comment>
<dbReference type="InterPro" id="IPR036852">
    <property type="entry name" value="Peptidase_S8/S53_dom_sf"/>
</dbReference>
<feature type="domain" description="Inhibitor I9" evidence="9">
    <location>
        <begin position="35"/>
        <end position="108"/>
    </location>
</feature>
<evidence type="ECO:0000256" key="1">
    <source>
        <dbReference type="ARBA" id="ARBA00011073"/>
    </source>
</evidence>
<keyword evidence="4" id="KW-0720">Serine protease</keyword>
<dbReference type="PANTHER" id="PTHR43806:SF11">
    <property type="entry name" value="CEREVISIN-RELATED"/>
    <property type="match status" value="1"/>
</dbReference>
<dbReference type="PROSITE" id="PS51892">
    <property type="entry name" value="SUBTILASE"/>
    <property type="match status" value="1"/>
</dbReference>
<keyword evidence="11" id="KW-1185">Reference proteome</keyword>
<keyword evidence="2 10" id="KW-0645">Protease</keyword>
<dbReference type="InterPro" id="IPR023828">
    <property type="entry name" value="Peptidase_S8_Ser-AS"/>
</dbReference>